<dbReference type="GO" id="GO:0003700">
    <property type="term" value="F:DNA-binding transcription factor activity"/>
    <property type="evidence" value="ECO:0007669"/>
    <property type="project" value="TreeGrafter"/>
</dbReference>
<feature type="compositionally biased region" description="Polar residues" evidence="1">
    <location>
        <begin position="66"/>
        <end position="75"/>
    </location>
</feature>
<dbReference type="OrthoDB" id="10063280at2759"/>
<dbReference type="AlphaFoldDB" id="A0A3S3PQS5"/>
<dbReference type="SUPFAM" id="SSF47459">
    <property type="entry name" value="HLH, helix-loop-helix DNA-binding domain"/>
    <property type="match status" value="1"/>
</dbReference>
<proteinExistence type="predicted"/>
<dbReference type="GO" id="GO:0005634">
    <property type="term" value="C:nucleus"/>
    <property type="evidence" value="ECO:0007669"/>
    <property type="project" value="TreeGrafter"/>
</dbReference>
<reference evidence="3 5" key="1">
    <citation type="journal article" date="2018" name="Gigascience">
        <title>Genomes of trombidid mites reveal novel predicted allergens and laterally-transferred genes associated with secondary metabolism.</title>
        <authorList>
            <person name="Dong X."/>
            <person name="Chaisiri K."/>
            <person name="Xia D."/>
            <person name="Armstrong S.D."/>
            <person name="Fang Y."/>
            <person name="Donnelly M.J."/>
            <person name="Kadowaki T."/>
            <person name="McGarry J.W."/>
            <person name="Darby A.C."/>
            <person name="Makepeace B.L."/>
        </authorList>
    </citation>
    <scope>NUCLEOTIDE SEQUENCE [LARGE SCALE GENOMIC DNA]</scope>
    <source>
        <strain evidence="3">UoL-WK</strain>
    </source>
</reference>
<dbReference type="GO" id="GO:0061564">
    <property type="term" value="P:axon development"/>
    <property type="evidence" value="ECO:0007669"/>
    <property type="project" value="TreeGrafter"/>
</dbReference>
<feature type="region of interest" description="Disordered" evidence="1">
    <location>
        <begin position="1"/>
        <end position="112"/>
    </location>
</feature>
<sequence>MDVNLNEKKSTRSTDKVDKMETLVEMPNEDEEASGAKSASEKSAGNANDSIDTIEEVKIPALNKYNLRTKSIQNRIETEKKRRNPRKEPKPKQRPPPLSKYRRKTANARERNRMQEINEAFEELKRVVPQFPPNKGPVCEKLTKITTLRLAVNYIAALSQILKQTDSENNDNLKVDNSKDRNNNDNNNSSGVNCNATNVNSVTTNATNNISNNTASNPINNNVNCDPLFDCSPLLTADSVVEIENLLKMHHRSSSGSLSDLPSCSSPSTSTETESLNSLESLRSSCGWDFSADESLDVPDTFDLILESDESMQLSDDPLVM</sequence>
<feature type="compositionally biased region" description="Low complexity" evidence="1">
    <location>
        <begin position="254"/>
        <end position="276"/>
    </location>
</feature>
<dbReference type="Proteomes" id="UP000285301">
    <property type="component" value="Unassembled WGS sequence"/>
</dbReference>
<dbReference type="EMBL" id="NCKU01000657">
    <property type="protein sequence ID" value="RWS14639.1"/>
    <property type="molecule type" value="Genomic_DNA"/>
</dbReference>
<evidence type="ECO:0000259" key="2">
    <source>
        <dbReference type="PROSITE" id="PS50888"/>
    </source>
</evidence>
<dbReference type="InterPro" id="IPR036638">
    <property type="entry name" value="HLH_DNA-bd_sf"/>
</dbReference>
<reference evidence="3" key="2">
    <citation type="submission" date="2018-11" db="EMBL/GenBank/DDBJ databases">
        <title>Trombidioid mite genomics.</title>
        <authorList>
            <person name="Dong X."/>
        </authorList>
    </citation>
    <scope>NUCLEOTIDE SEQUENCE</scope>
    <source>
        <strain evidence="3">UoL-WK</strain>
    </source>
</reference>
<dbReference type="Pfam" id="PF00010">
    <property type="entry name" value="HLH"/>
    <property type="match status" value="1"/>
</dbReference>
<evidence type="ECO:0000313" key="5">
    <source>
        <dbReference type="Proteomes" id="UP000285301"/>
    </source>
</evidence>
<feature type="compositionally biased region" description="Low complexity" evidence="1">
    <location>
        <begin position="35"/>
        <end position="48"/>
    </location>
</feature>
<accession>A0A3S3PQS5</accession>
<evidence type="ECO:0000313" key="4">
    <source>
        <dbReference type="EMBL" id="RWS14639.1"/>
    </source>
</evidence>
<feature type="region of interest" description="Disordered" evidence="1">
    <location>
        <begin position="251"/>
        <end position="276"/>
    </location>
</feature>
<dbReference type="GO" id="GO:0070888">
    <property type="term" value="F:E-box binding"/>
    <property type="evidence" value="ECO:0007669"/>
    <property type="project" value="TreeGrafter"/>
</dbReference>
<organism evidence="3 5">
    <name type="scientific">Dinothrombium tinctorium</name>
    <dbReference type="NCBI Taxonomy" id="1965070"/>
    <lineage>
        <taxon>Eukaryota</taxon>
        <taxon>Metazoa</taxon>
        <taxon>Ecdysozoa</taxon>
        <taxon>Arthropoda</taxon>
        <taxon>Chelicerata</taxon>
        <taxon>Arachnida</taxon>
        <taxon>Acari</taxon>
        <taxon>Acariformes</taxon>
        <taxon>Trombidiformes</taxon>
        <taxon>Prostigmata</taxon>
        <taxon>Anystina</taxon>
        <taxon>Parasitengona</taxon>
        <taxon>Trombidioidea</taxon>
        <taxon>Trombidiidae</taxon>
        <taxon>Dinothrombium</taxon>
    </lineage>
</organism>
<name>A0A3S3PQS5_9ACAR</name>
<comment type="caution">
    <text evidence="3">The sequence shown here is derived from an EMBL/GenBank/DDBJ whole genome shotgun (WGS) entry which is preliminary data.</text>
</comment>
<dbReference type="GO" id="GO:0045944">
    <property type="term" value="P:positive regulation of transcription by RNA polymerase II"/>
    <property type="evidence" value="ECO:0007669"/>
    <property type="project" value="TreeGrafter"/>
</dbReference>
<feature type="domain" description="BHLH" evidence="2">
    <location>
        <begin position="101"/>
        <end position="158"/>
    </location>
</feature>
<feature type="compositionally biased region" description="Low complexity" evidence="1">
    <location>
        <begin position="184"/>
        <end position="199"/>
    </location>
</feature>
<protein>
    <submittedName>
        <fullName evidence="3">Twist-related protein-like protein</fullName>
    </submittedName>
</protein>
<keyword evidence="5" id="KW-1185">Reference proteome</keyword>
<dbReference type="InterPro" id="IPR011598">
    <property type="entry name" value="bHLH_dom"/>
</dbReference>
<gene>
    <name evidence="3" type="ORF">B4U79_11135</name>
    <name evidence="4" type="ORF">B4U79_14305</name>
</gene>
<dbReference type="GO" id="GO:0046983">
    <property type="term" value="F:protein dimerization activity"/>
    <property type="evidence" value="ECO:0007669"/>
    <property type="project" value="InterPro"/>
</dbReference>
<dbReference type="PROSITE" id="PS50888">
    <property type="entry name" value="BHLH"/>
    <property type="match status" value="1"/>
</dbReference>
<dbReference type="InterPro" id="IPR050359">
    <property type="entry name" value="bHLH_transcription_factors"/>
</dbReference>
<dbReference type="PANTHER" id="PTHR19290">
    <property type="entry name" value="BASIC HELIX-LOOP-HELIX PROTEIN NEUROGENIN-RELATED"/>
    <property type="match status" value="1"/>
</dbReference>
<evidence type="ECO:0000313" key="3">
    <source>
        <dbReference type="EMBL" id="RWS14637.1"/>
    </source>
</evidence>
<dbReference type="SMART" id="SM00353">
    <property type="entry name" value="HLH"/>
    <property type="match status" value="1"/>
</dbReference>
<feature type="region of interest" description="Disordered" evidence="1">
    <location>
        <begin position="169"/>
        <end position="199"/>
    </location>
</feature>
<evidence type="ECO:0000256" key="1">
    <source>
        <dbReference type="SAM" id="MobiDB-lite"/>
    </source>
</evidence>
<dbReference type="CDD" id="cd11431">
    <property type="entry name" value="bHLH_TS_taxi_Dei"/>
    <property type="match status" value="1"/>
</dbReference>
<feature type="compositionally biased region" description="Basic and acidic residues" evidence="1">
    <location>
        <begin position="1"/>
        <end position="22"/>
    </location>
</feature>
<dbReference type="GO" id="GO:0007423">
    <property type="term" value="P:sensory organ development"/>
    <property type="evidence" value="ECO:0007669"/>
    <property type="project" value="TreeGrafter"/>
</dbReference>
<dbReference type="EMBL" id="NCKU01000659">
    <property type="protein sequence ID" value="RWS14637.1"/>
    <property type="molecule type" value="Genomic_DNA"/>
</dbReference>
<feature type="compositionally biased region" description="Basic and acidic residues" evidence="1">
    <location>
        <begin position="171"/>
        <end position="183"/>
    </location>
</feature>
<dbReference type="STRING" id="1965070.A0A3S3PQS5"/>
<dbReference type="Gene3D" id="4.10.280.10">
    <property type="entry name" value="Helix-loop-helix DNA-binding domain"/>
    <property type="match status" value="1"/>
</dbReference>
<feature type="compositionally biased region" description="Basic and acidic residues" evidence="1">
    <location>
        <begin position="76"/>
        <end position="91"/>
    </location>
</feature>